<feature type="transmembrane region" description="Helical" evidence="6">
    <location>
        <begin position="74"/>
        <end position="96"/>
    </location>
</feature>
<evidence type="ECO:0000256" key="6">
    <source>
        <dbReference type="SAM" id="Phobius"/>
    </source>
</evidence>
<dbReference type="Proteomes" id="UP000007844">
    <property type="component" value="Chromosome"/>
</dbReference>
<protein>
    <recommendedName>
        <fullName evidence="7">EamA domain-containing protein</fullName>
    </recommendedName>
</protein>
<keyword evidence="2" id="KW-1003">Cell membrane</keyword>
<evidence type="ECO:0000256" key="1">
    <source>
        <dbReference type="ARBA" id="ARBA00004651"/>
    </source>
</evidence>
<gene>
    <name evidence="8" type="ORF">Desaf_3624</name>
</gene>
<dbReference type="STRING" id="690850.Desaf_3624"/>
<dbReference type="RefSeq" id="WP_014261514.1">
    <property type="nucleotide sequence ID" value="NC_016629.1"/>
</dbReference>
<feature type="domain" description="EamA" evidence="7">
    <location>
        <begin position="12"/>
        <end position="146"/>
    </location>
</feature>
<dbReference type="eggNOG" id="COG0697">
    <property type="taxonomic scope" value="Bacteria"/>
</dbReference>
<dbReference type="SUPFAM" id="SSF103481">
    <property type="entry name" value="Multidrug resistance efflux transporter EmrE"/>
    <property type="match status" value="2"/>
</dbReference>
<sequence>MKYEGKQPVPWTGFLCALGATIIWSGNFIVARGLFDSVQPATLAFLRWGTAFAALLPLAAIPAWRERRVIRRHFIFLLITALLGVTLFNTLIYLAARSTSALNLALISTTSPMFMLLLARMFLGEAVTPARLAGMAAAVCGVALLVTRGELSRLASLQFAAGDLLMLSAAVLFAAYSILVRRKPRELGQASFLLSTFGLGVLCLAPWAAWEVLRSGLPSPEPHIIGAVLYIGLGASLAAFFLWNKAVAAIGPSRAGIIYYSLPAFSGLEAFLLLGEPVGWAHLASGLLILGGILVATRR</sequence>
<feature type="transmembrane region" description="Helical" evidence="6">
    <location>
        <begin position="280"/>
        <end position="297"/>
    </location>
</feature>
<organism evidence="8 9">
    <name type="scientific">Desulfocurvibacter africanus subsp. africanus str. Walvis Bay</name>
    <dbReference type="NCBI Taxonomy" id="690850"/>
    <lineage>
        <taxon>Bacteria</taxon>
        <taxon>Pseudomonadati</taxon>
        <taxon>Thermodesulfobacteriota</taxon>
        <taxon>Desulfovibrionia</taxon>
        <taxon>Desulfovibrionales</taxon>
        <taxon>Desulfovibrionaceae</taxon>
        <taxon>Desulfocurvibacter</taxon>
    </lineage>
</organism>
<keyword evidence="4 6" id="KW-1133">Transmembrane helix</keyword>
<feature type="transmembrane region" description="Helical" evidence="6">
    <location>
        <begin position="255"/>
        <end position="274"/>
    </location>
</feature>
<dbReference type="GO" id="GO:0005886">
    <property type="term" value="C:plasma membrane"/>
    <property type="evidence" value="ECO:0007669"/>
    <property type="project" value="UniProtKB-SubCell"/>
</dbReference>
<keyword evidence="3 6" id="KW-0812">Transmembrane</keyword>
<feature type="transmembrane region" description="Helical" evidence="6">
    <location>
        <begin position="159"/>
        <end position="180"/>
    </location>
</feature>
<proteinExistence type="predicted"/>
<feature type="transmembrane region" description="Helical" evidence="6">
    <location>
        <begin position="41"/>
        <end position="62"/>
    </location>
</feature>
<evidence type="ECO:0000256" key="2">
    <source>
        <dbReference type="ARBA" id="ARBA00022475"/>
    </source>
</evidence>
<feature type="domain" description="EamA" evidence="7">
    <location>
        <begin position="161"/>
        <end position="296"/>
    </location>
</feature>
<dbReference type="PANTHER" id="PTHR42920:SF11">
    <property type="entry name" value="INNER MEMBRANE PROTEIN YTFF"/>
    <property type="match status" value="1"/>
</dbReference>
<evidence type="ECO:0000259" key="7">
    <source>
        <dbReference type="Pfam" id="PF00892"/>
    </source>
</evidence>
<evidence type="ECO:0000313" key="9">
    <source>
        <dbReference type="Proteomes" id="UP000007844"/>
    </source>
</evidence>
<feature type="transmembrane region" description="Helical" evidence="6">
    <location>
        <begin position="130"/>
        <end position="147"/>
    </location>
</feature>
<accession>F3YYS5</accession>
<dbReference type="HOGENOM" id="CLU_033863_4_4_7"/>
<evidence type="ECO:0000256" key="4">
    <source>
        <dbReference type="ARBA" id="ARBA00022989"/>
    </source>
</evidence>
<dbReference type="KEGG" id="daf:Desaf_3624"/>
<keyword evidence="9" id="KW-1185">Reference proteome</keyword>
<dbReference type="AlphaFoldDB" id="F3YYS5"/>
<evidence type="ECO:0000256" key="5">
    <source>
        <dbReference type="ARBA" id="ARBA00023136"/>
    </source>
</evidence>
<keyword evidence="5 6" id="KW-0472">Membrane</keyword>
<dbReference type="EMBL" id="CP003221">
    <property type="protein sequence ID" value="EGJ51901.1"/>
    <property type="molecule type" value="Genomic_DNA"/>
</dbReference>
<name>F3YYS5_DESAF</name>
<evidence type="ECO:0000313" key="8">
    <source>
        <dbReference type="EMBL" id="EGJ51901.1"/>
    </source>
</evidence>
<feature type="transmembrane region" description="Helical" evidence="6">
    <location>
        <begin position="192"/>
        <end position="210"/>
    </location>
</feature>
<dbReference type="InterPro" id="IPR000620">
    <property type="entry name" value="EamA_dom"/>
</dbReference>
<dbReference type="Pfam" id="PF00892">
    <property type="entry name" value="EamA"/>
    <property type="match status" value="2"/>
</dbReference>
<reference evidence="8 9" key="1">
    <citation type="journal article" date="2011" name="J. Bacteriol.">
        <title>Genome sequence of the mercury-methylating and pleomorphic Desulfovibrio africanus Strain Walvis Bay.</title>
        <authorList>
            <person name="Brown S.D."/>
            <person name="Wall J.D."/>
            <person name="Kucken A.M."/>
            <person name="Gilmour C.C."/>
            <person name="Podar M."/>
            <person name="Brandt C.C."/>
            <person name="Teshima H."/>
            <person name="Detter J.C."/>
            <person name="Han C.S."/>
            <person name="Land M.L."/>
            <person name="Lucas S."/>
            <person name="Han J."/>
            <person name="Pennacchio L."/>
            <person name="Nolan M."/>
            <person name="Pitluck S."/>
            <person name="Woyke T."/>
            <person name="Goodwin L."/>
            <person name="Palumbo A.V."/>
            <person name="Elias D.A."/>
        </authorList>
    </citation>
    <scope>NUCLEOTIDE SEQUENCE [LARGE SCALE GENOMIC DNA]</scope>
    <source>
        <strain evidence="8 9">Walvis Bay</strain>
    </source>
</reference>
<dbReference type="InterPro" id="IPR051258">
    <property type="entry name" value="Diverse_Substrate_Transporter"/>
</dbReference>
<feature type="transmembrane region" description="Helical" evidence="6">
    <location>
        <begin position="102"/>
        <end position="123"/>
    </location>
</feature>
<comment type="subcellular location">
    <subcellularLocation>
        <location evidence="1">Cell membrane</location>
        <topology evidence="1">Multi-pass membrane protein</topology>
    </subcellularLocation>
</comment>
<evidence type="ECO:0000256" key="3">
    <source>
        <dbReference type="ARBA" id="ARBA00022692"/>
    </source>
</evidence>
<feature type="transmembrane region" description="Helical" evidence="6">
    <location>
        <begin position="222"/>
        <end position="243"/>
    </location>
</feature>
<dbReference type="PANTHER" id="PTHR42920">
    <property type="entry name" value="OS03G0707200 PROTEIN-RELATED"/>
    <property type="match status" value="1"/>
</dbReference>
<dbReference type="InterPro" id="IPR037185">
    <property type="entry name" value="EmrE-like"/>
</dbReference>
<feature type="transmembrane region" description="Helical" evidence="6">
    <location>
        <begin position="12"/>
        <end position="35"/>
    </location>
</feature>